<dbReference type="Gene3D" id="1.10.357.10">
    <property type="entry name" value="Tetracycline Repressor, domain 2"/>
    <property type="match status" value="1"/>
</dbReference>
<keyword evidence="1 2" id="KW-0238">DNA-binding</keyword>
<sequence>MSKDLPTNPVAARSRLALLDAATGLLDARPAAEISIKDVVSAAGMSRPTFYQHFTDVGDAFAAAGMSRFESAVAGMPDAGHSDGVPGTVPALFGALLSRLSEHSLFYARVGESPGGAPFHAEAVRATSEWLHREPQLTGTVTEDGATREFLAAGVVWTVMRYLTESCRDTSVPSPEGTLARLLLSFEPVQSSE</sequence>
<dbReference type="Proteomes" id="UP001232725">
    <property type="component" value="Unassembled WGS sequence"/>
</dbReference>
<evidence type="ECO:0000313" key="5">
    <source>
        <dbReference type="Proteomes" id="UP001232725"/>
    </source>
</evidence>
<dbReference type="InterPro" id="IPR009057">
    <property type="entry name" value="Homeodomain-like_sf"/>
</dbReference>
<protein>
    <submittedName>
        <fullName evidence="4">TetR/AcrR family transcriptional regulator</fullName>
    </submittedName>
</protein>
<dbReference type="RefSeq" id="WP_305995290.1">
    <property type="nucleotide sequence ID" value="NZ_JAVALS010000001.1"/>
</dbReference>
<feature type="domain" description="HTH tetR-type" evidence="3">
    <location>
        <begin position="12"/>
        <end position="72"/>
    </location>
</feature>
<feature type="DNA-binding region" description="H-T-H motif" evidence="2">
    <location>
        <begin position="35"/>
        <end position="54"/>
    </location>
</feature>
<name>A0ABT9IL06_9MICC</name>
<dbReference type="InterPro" id="IPR001647">
    <property type="entry name" value="HTH_TetR"/>
</dbReference>
<dbReference type="EMBL" id="JAVALS010000001">
    <property type="protein sequence ID" value="MDP5226271.1"/>
    <property type="molecule type" value="Genomic_DNA"/>
</dbReference>
<reference evidence="4 5" key="1">
    <citation type="submission" date="2023-08" db="EMBL/GenBank/DDBJ databases">
        <title>Arthrobacter horti sp. nov., isolated from forest soil.</title>
        <authorList>
            <person name="Park M."/>
        </authorList>
    </citation>
    <scope>NUCLEOTIDE SEQUENCE [LARGE SCALE GENOMIC DNA]</scope>
    <source>
        <strain evidence="4 5">YJM1</strain>
    </source>
</reference>
<comment type="caution">
    <text evidence="4">The sequence shown here is derived from an EMBL/GenBank/DDBJ whole genome shotgun (WGS) entry which is preliminary data.</text>
</comment>
<organism evidence="4 5">
    <name type="scientific">Arthrobacter horti</name>
    <dbReference type="NCBI Taxonomy" id="3068273"/>
    <lineage>
        <taxon>Bacteria</taxon>
        <taxon>Bacillati</taxon>
        <taxon>Actinomycetota</taxon>
        <taxon>Actinomycetes</taxon>
        <taxon>Micrococcales</taxon>
        <taxon>Micrococcaceae</taxon>
        <taxon>Arthrobacter</taxon>
    </lineage>
</organism>
<evidence type="ECO:0000313" key="4">
    <source>
        <dbReference type="EMBL" id="MDP5226271.1"/>
    </source>
</evidence>
<evidence type="ECO:0000256" key="2">
    <source>
        <dbReference type="PROSITE-ProRule" id="PRU00335"/>
    </source>
</evidence>
<evidence type="ECO:0000256" key="1">
    <source>
        <dbReference type="ARBA" id="ARBA00023125"/>
    </source>
</evidence>
<accession>A0ABT9IL06</accession>
<dbReference type="Pfam" id="PF00440">
    <property type="entry name" value="TetR_N"/>
    <property type="match status" value="1"/>
</dbReference>
<dbReference type="SUPFAM" id="SSF46689">
    <property type="entry name" value="Homeodomain-like"/>
    <property type="match status" value="1"/>
</dbReference>
<proteinExistence type="predicted"/>
<evidence type="ECO:0000259" key="3">
    <source>
        <dbReference type="PROSITE" id="PS50977"/>
    </source>
</evidence>
<keyword evidence="5" id="KW-1185">Reference proteome</keyword>
<gene>
    <name evidence="4" type="ORF">Q9R02_03770</name>
</gene>
<dbReference type="PROSITE" id="PS50977">
    <property type="entry name" value="HTH_TETR_2"/>
    <property type="match status" value="1"/>
</dbReference>